<name>A0AAU9KX41_9STRA</name>
<proteinExistence type="predicted"/>
<reference evidence="1" key="1">
    <citation type="submission" date="2021-11" db="EMBL/GenBank/DDBJ databases">
        <authorList>
            <person name="Islam A."/>
            <person name="Islam S."/>
            <person name="Flora M.S."/>
            <person name="Rahman M."/>
            <person name="Ziaur R.M."/>
            <person name="Epstein J.H."/>
            <person name="Hassan M."/>
            <person name="Klassen M."/>
            <person name="Woodard K."/>
            <person name="Webb A."/>
            <person name="Webby R.J."/>
            <person name="El Zowalaty M.E."/>
        </authorList>
    </citation>
    <scope>NUCLEOTIDE SEQUENCE</scope>
    <source>
        <strain evidence="1">Pbs3</strain>
    </source>
</reference>
<organism evidence="1 2">
    <name type="scientific">Peronospora belbahrii</name>
    <dbReference type="NCBI Taxonomy" id="622444"/>
    <lineage>
        <taxon>Eukaryota</taxon>
        <taxon>Sar</taxon>
        <taxon>Stramenopiles</taxon>
        <taxon>Oomycota</taxon>
        <taxon>Peronosporomycetes</taxon>
        <taxon>Peronosporales</taxon>
        <taxon>Peronosporaceae</taxon>
        <taxon>Peronospora</taxon>
    </lineage>
</organism>
<dbReference type="AlphaFoldDB" id="A0AAU9KX41"/>
<accession>A0AAU9KX41</accession>
<evidence type="ECO:0000313" key="1">
    <source>
        <dbReference type="EMBL" id="CAH0477014.1"/>
    </source>
</evidence>
<evidence type="ECO:0000313" key="2">
    <source>
        <dbReference type="Proteomes" id="UP001160483"/>
    </source>
</evidence>
<comment type="caution">
    <text evidence="1">The sequence shown here is derived from an EMBL/GenBank/DDBJ whole genome shotgun (WGS) entry which is preliminary data.</text>
</comment>
<dbReference type="EMBL" id="CAKKTJ010000167">
    <property type="protein sequence ID" value="CAH0477014.1"/>
    <property type="molecule type" value="Genomic_DNA"/>
</dbReference>
<protein>
    <submittedName>
        <fullName evidence="1">Uncharacterized protein</fullName>
    </submittedName>
</protein>
<gene>
    <name evidence="1" type="ORF">PBS003_LOCUS3773</name>
</gene>
<dbReference type="Proteomes" id="UP001160483">
    <property type="component" value="Unassembled WGS sequence"/>
</dbReference>
<sequence length="92" mass="11018">MQWRRDVWSPRELKKRFLQRPLHMNAERLFVNVPAVTLASKYCGDAEKMVRELFIWRATMSHPLFLWMKLTPLRRLEVLQLNIKQAGGFYSA</sequence>